<dbReference type="Pfam" id="PF00550">
    <property type="entry name" value="PP-binding"/>
    <property type="match status" value="1"/>
</dbReference>
<keyword evidence="4" id="KW-0489">Methyltransferase</keyword>
<dbReference type="GO" id="GO:0008168">
    <property type="term" value="F:methyltransferase activity"/>
    <property type="evidence" value="ECO:0007669"/>
    <property type="project" value="UniProtKB-KW"/>
</dbReference>
<gene>
    <name evidence="4" type="ORF">HJG54_30145</name>
</gene>
<dbReference type="SUPFAM" id="SSF47336">
    <property type="entry name" value="ACP-like"/>
    <property type="match status" value="1"/>
</dbReference>
<sequence>MQEWVNDRVQQILALQPRRVLEIGCGTGLLLLPIAPQCQKYVGTDFSPVVLQSLQHQLDRLDLPQVELLHRTATDFDGIDAASFDLVILNSIVQYFPSREYLMQVLEAAVQAVAPGGHVFVGDVRSLPLLTAFHTWMQFSQADGSMERTQLQSQVERSQFEESELAIDPRFFYALSQRFPQIRQVQVRLSRGRSLNEMTQFRYNVLLHVAEIQEGCNRVQSPAAQHNWKLSSVRVADVQALLAETKPETYLITNITNSRVSYAIQTANWLYNPALIASRTAPKTVLKTVGRMREWLQANSGNHSENYAENYAELGINPEDWWNLETLLPYRIEITWSAQTNTGDYDVLFIRHGVEATIDFPLAEIPDRFCDAYTNYPLQSQLARQLVPELRQSLKQTLPDYMVPAALMPLATLPRTTNGKVDRAKIITLYETEGTAPNDIQPINSAAIAAPTSDHPVLSRAEAMLVDIWKELLHLKQVNTSDNFFELGGHSLLATQMASRIRDLFDVELPLQSVFETPTIAQLAALLESRRATTAPLPIPPLVRLDRSLYRRKASHFATPQNREEGQDEQPLISDQLISDQPAAKTATASSPLVALTLGGSQSPFFCIHPMFGVVFPYLELAHHLGQQRSFYGLQSVGLSGNAPPLNRIEAMAAYYIEAIQRLQPHGPYYLGGWSFGGLVAFEMAQQLTQAGQSVGLLAILDTPAPCYQPSFSQSLKFLLGTALWSGLPFLLNYGAIATQRWQSQAWLSRWQWAAITRLLPQSRLRLLDESAIVPMLRIFYANAQAAYRYVPQHYPHRITVFKAAESVDKLRSDPMLGWQSLANDVQLHSVPGNHLSLLQPPHVQVLAERLGQCLAENP</sequence>
<evidence type="ECO:0000256" key="1">
    <source>
        <dbReference type="ARBA" id="ARBA00022450"/>
    </source>
</evidence>
<dbReference type="GO" id="GO:0032259">
    <property type="term" value="P:methylation"/>
    <property type="evidence" value="ECO:0007669"/>
    <property type="project" value="UniProtKB-KW"/>
</dbReference>
<accession>A0AA97ALV0</accession>
<dbReference type="GO" id="GO:0072330">
    <property type="term" value="P:monocarboxylic acid biosynthetic process"/>
    <property type="evidence" value="ECO:0007669"/>
    <property type="project" value="UniProtKB-ARBA"/>
</dbReference>
<keyword evidence="2" id="KW-0597">Phosphoprotein</keyword>
<name>A0AA97ALV0_9CYAN</name>
<dbReference type="InterPro" id="IPR036736">
    <property type="entry name" value="ACP-like_sf"/>
</dbReference>
<dbReference type="InterPro" id="IPR006162">
    <property type="entry name" value="Ppantetheine_attach_site"/>
</dbReference>
<evidence type="ECO:0000256" key="2">
    <source>
        <dbReference type="ARBA" id="ARBA00022553"/>
    </source>
</evidence>
<dbReference type="InterPro" id="IPR013217">
    <property type="entry name" value="Methyltransf_12"/>
</dbReference>
<dbReference type="Pfam" id="PF00975">
    <property type="entry name" value="Thioesterase"/>
    <property type="match status" value="1"/>
</dbReference>
<organism evidence="4">
    <name type="scientific">Leptolyngbya sp. NK1-12</name>
    <dbReference type="NCBI Taxonomy" id="2547451"/>
    <lineage>
        <taxon>Bacteria</taxon>
        <taxon>Bacillati</taxon>
        <taxon>Cyanobacteriota</taxon>
        <taxon>Cyanophyceae</taxon>
        <taxon>Leptolyngbyales</taxon>
        <taxon>Leptolyngbyaceae</taxon>
        <taxon>Leptolyngbya group</taxon>
        <taxon>Leptolyngbya</taxon>
    </lineage>
</organism>
<dbReference type="SUPFAM" id="SSF56801">
    <property type="entry name" value="Acetyl-CoA synthetase-like"/>
    <property type="match status" value="1"/>
</dbReference>
<dbReference type="GO" id="GO:0044550">
    <property type="term" value="P:secondary metabolite biosynthetic process"/>
    <property type="evidence" value="ECO:0007669"/>
    <property type="project" value="TreeGrafter"/>
</dbReference>
<feature type="domain" description="Carrier" evidence="3">
    <location>
        <begin position="456"/>
        <end position="531"/>
    </location>
</feature>
<evidence type="ECO:0000313" key="4">
    <source>
        <dbReference type="EMBL" id="WNZ27961.1"/>
    </source>
</evidence>
<dbReference type="SMART" id="SM00823">
    <property type="entry name" value="PKS_PP"/>
    <property type="match status" value="1"/>
</dbReference>
<evidence type="ECO:0000259" key="3">
    <source>
        <dbReference type="PROSITE" id="PS50075"/>
    </source>
</evidence>
<dbReference type="InterPro" id="IPR029058">
    <property type="entry name" value="AB_hydrolase_fold"/>
</dbReference>
<reference evidence="4" key="1">
    <citation type="submission" date="2020-05" db="EMBL/GenBank/DDBJ databases">
        <authorList>
            <person name="Zhu T."/>
            <person name="Keshari N."/>
            <person name="Lu X."/>
        </authorList>
    </citation>
    <scope>NUCLEOTIDE SEQUENCE</scope>
    <source>
        <strain evidence="4">NK1-12</strain>
    </source>
</reference>
<dbReference type="GO" id="GO:0005737">
    <property type="term" value="C:cytoplasm"/>
    <property type="evidence" value="ECO:0007669"/>
    <property type="project" value="TreeGrafter"/>
</dbReference>
<dbReference type="Gene3D" id="3.30.300.30">
    <property type="match status" value="1"/>
</dbReference>
<dbReference type="AlphaFoldDB" id="A0AA97ALV0"/>
<dbReference type="PANTHER" id="PTHR45527">
    <property type="entry name" value="NONRIBOSOMAL PEPTIDE SYNTHETASE"/>
    <property type="match status" value="1"/>
</dbReference>
<dbReference type="Gene3D" id="3.40.50.150">
    <property type="entry name" value="Vaccinia Virus protein VP39"/>
    <property type="match status" value="1"/>
</dbReference>
<dbReference type="GO" id="GO:0031177">
    <property type="term" value="F:phosphopantetheine binding"/>
    <property type="evidence" value="ECO:0007669"/>
    <property type="project" value="InterPro"/>
</dbReference>
<dbReference type="EMBL" id="CP053587">
    <property type="protein sequence ID" value="WNZ27961.1"/>
    <property type="molecule type" value="Genomic_DNA"/>
</dbReference>
<dbReference type="FunFam" id="1.10.1200.10:FF:000016">
    <property type="entry name" value="Non-ribosomal peptide synthase"/>
    <property type="match status" value="1"/>
</dbReference>
<protein>
    <submittedName>
        <fullName evidence="4">Methyltransferase domain-containing protein</fullName>
    </submittedName>
</protein>
<dbReference type="InterPro" id="IPR009081">
    <property type="entry name" value="PP-bd_ACP"/>
</dbReference>
<dbReference type="InterPro" id="IPR020806">
    <property type="entry name" value="PKS_PP-bd"/>
</dbReference>
<dbReference type="InterPro" id="IPR045851">
    <property type="entry name" value="AMP-bd_C_sf"/>
</dbReference>
<dbReference type="PROSITE" id="PS00012">
    <property type="entry name" value="PHOSPHOPANTETHEINE"/>
    <property type="match status" value="1"/>
</dbReference>
<dbReference type="Gene3D" id="3.40.50.1820">
    <property type="entry name" value="alpha/beta hydrolase"/>
    <property type="match status" value="2"/>
</dbReference>
<keyword evidence="1" id="KW-0596">Phosphopantetheine</keyword>
<dbReference type="GO" id="GO:0043041">
    <property type="term" value="P:amino acid activation for nonribosomal peptide biosynthetic process"/>
    <property type="evidence" value="ECO:0007669"/>
    <property type="project" value="TreeGrafter"/>
</dbReference>
<dbReference type="CDD" id="cd02440">
    <property type="entry name" value="AdoMet_MTases"/>
    <property type="match status" value="1"/>
</dbReference>
<dbReference type="SUPFAM" id="SSF53335">
    <property type="entry name" value="S-adenosyl-L-methionine-dependent methyltransferases"/>
    <property type="match status" value="1"/>
</dbReference>
<dbReference type="SUPFAM" id="SSF53474">
    <property type="entry name" value="alpha/beta-Hydrolases"/>
    <property type="match status" value="1"/>
</dbReference>
<dbReference type="PROSITE" id="PS50075">
    <property type="entry name" value="CARRIER"/>
    <property type="match status" value="1"/>
</dbReference>
<dbReference type="InterPro" id="IPR029063">
    <property type="entry name" value="SAM-dependent_MTases_sf"/>
</dbReference>
<dbReference type="InterPro" id="IPR001031">
    <property type="entry name" value="Thioesterase"/>
</dbReference>
<proteinExistence type="predicted"/>
<dbReference type="Pfam" id="PF08242">
    <property type="entry name" value="Methyltransf_12"/>
    <property type="match status" value="1"/>
</dbReference>
<keyword evidence="4" id="KW-0808">Transferase</keyword>
<dbReference type="PANTHER" id="PTHR45527:SF1">
    <property type="entry name" value="FATTY ACID SYNTHASE"/>
    <property type="match status" value="1"/>
</dbReference>